<reference evidence="1 2" key="1">
    <citation type="submission" date="2016-08" db="EMBL/GenBank/DDBJ databases">
        <title>A Parts List for Fungal Cellulosomes Revealed by Comparative Genomics.</title>
        <authorList>
            <consortium name="DOE Joint Genome Institute"/>
            <person name="Haitjema C.H."/>
            <person name="Gilmore S.P."/>
            <person name="Henske J.K."/>
            <person name="Solomon K.V."/>
            <person name="De Groot R."/>
            <person name="Kuo A."/>
            <person name="Mondo S.J."/>
            <person name="Salamov A.A."/>
            <person name="Labutti K."/>
            <person name="Zhao Z."/>
            <person name="Chiniquy J."/>
            <person name="Barry K."/>
            <person name="Brewer H.M."/>
            <person name="Purvine S.O."/>
            <person name="Wright A.T."/>
            <person name="Boxma B."/>
            <person name="Van Alen T."/>
            <person name="Hackstein J.H."/>
            <person name="Baker S.E."/>
            <person name="Grigoriev I.V."/>
            <person name="O'Malley M.A."/>
        </authorList>
    </citation>
    <scope>NUCLEOTIDE SEQUENCE [LARGE SCALE GENOMIC DNA]</scope>
    <source>
        <strain evidence="1 2">G1</strain>
    </source>
</reference>
<protein>
    <submittedName>
        <fullName evidence="1">Uncharacterized protein</fullName>
    </submittedName>
</protein>
<keyword evidence="2" id="KW-1185">Reference proteome</keyword>
<accession>A0A1Y1YDA0</accession>
<evidence type="ECO:0000313" key="1">
    <source>
        <dbReference type="EMBL" id="ORX95959.1"/>
    </source>
</evidence>
<dbReference type="AlphaFoldDB" id="A0A1Y1YDA0"/>
<gene>
    <name evidence="1" type="ORF">LY90DRAFT_678934</name>
</gene>
<dbReference type="EMBL" id="MCOG01000636">
    <property type="protein sequence ID" value="ORX95959.1"/>
    <property type="molecule type" value="Genomic_DNA"/>
</dbReference>
<proteinExistence type="predicted"/>
<dbReference type="Proteomes" id="UP000193920">
    <property type="component" value="Unassembled WGS sequence"/>
</dbReference>
<sequence>MQKKNFKSSEQLVKSINSSNKSSTSRMDYYNRILSSSCSTDMIFQRMISTINFKEVVPLPKNNSMFRFVIKCFNNTNNVILGPLKISSGITLTDLPSLSIPMSHYHLNKNNFVQDNFIHRISENETEPMKKFIERLRFIDSRMQMLISDYIRHIDESSPIYYMLKKNNVTFNQNWIFTGIINKGNNNTEYINIRYFKDSFKDKKKIGTNVYCGDDYLDEMADLLSRDTFCYINGNIYPLIKVNYIIINERIVNNIPMVNFTCKAYFVDINFIPNSIHCSTKRI</sequence>
<name>A0A1Y1YDA0_9FUNG</name>
<evidence type="ECO:0000313" key="2">
    <source>
        <dbReference type="Proteomes" id="UP000193920"/>
    </source>
</evidence>
<comment type="caution">
    <text evidence="1">The sequence shown here is derived from an EMBL/GenBank/DDBJ whole genome shotgun (WGS) entry which is preliminary data.</text>
</comment>
<organism evidence="1 2">
    <name type="scientific">Neocallimastix californiae</name>
    <dbReference type="NCBI Taxonomy" id="1754190"/>
    <lineage>
        <taxon>Eukaryota</taxon>
        <taxon>Fungi</taxon>
        <taxon>Fungi incertae sedis</taxon>
        <taxon>Chytridiomycota</taxon>
        <taxon>Chytridiomycota incertae sedis</taxon>
        <taxon>Neocallimastigomycetes</taxon>
        <taxon>Neocallimastigales</taxon>
        <taxon>Neocallimastigaceae</taxon>
        <taxon>Neocallimastix</taxon>
    </lineage>
</organism>
<dbReference type="OrthoDB" id="2167693at2759"/>